<protein>
    <submittedName>
        <fullName evidence="3">Energy transducer TonB</fullName>
    </submittedName>
</protein>
<dbReference type="InterPro" id="IPR037682">
    <property type="entry name" value="TonB_C"/>
</dbReference>
<dbReference type="Pfam" id="PF03544">
    <property type="entry name" value="TonB_C"/>
    <property type="match status" value="1"/>
</dbReference>
<keyword evidence="4" id="KW-1185">Reference proteome</keyword>
<accession>A0A2K9PP82</accession>
<name>A0A2K9PP82_9FLAO</name>
<dbReference type="Proteomes" id="UP000235826">
    <property type="component" value="Chromosome"/>
</dbReference>
<evidence type="ECO:0000259" key="2">
    <source>
        <dbReference type="Pfam" id="PF03544"/>
    </source>
</evidence>
<feature type="transmembrane region" description="Helical" evidence="1">
    <location>
        <begin position="34"/>
        <end position="51"/>
    </location>
</feature>
<sequence>MRNQKKSHELIRQNEEIVKKSQKHDANLQKNSTLYFQVGLIICLLAVYGLFEMKFETKISTYAGNLPLEDPYTIEIPVIKPEVQAVKETVKRKRIENPKKFIEVPNDEPINPIIDEPVEPIVNNGAPINPEDINLPVIDEEVFIPVDFVQVVPIFPGCEKKKSNPERRKCMTKELNKLIKNKFDRDLGREFGLKGKQVIRTQFKIDKTGKVTDVRVRGSHPALEKEAERVINIIPKMTPAKQQKENVGVMYTLPIVFQVE</sequence>
<dbReference type="AlphaFoldDB" id="A0A2K9PP82"/>
<gene>
    <name evidence="3" type="ORF">C1H87_09320</name>
</gene>
<keyword evidence="1" id="KW-0472">Membrane</keyword>
<dbReference type="Gene3D" id="3.30.1150.10">
    <property type="match status" value="1"/>
</dbReference>
<dbReference type="GO" id="GO:0055085">
    <property type="term" value="P:transmembrane transport"/>
    <property type="evidence" value="ECO:0007669"/>
    <property type="project" value="InterPro"/>
</dbReference>
<dbReference type="EMBL" id="CP025791">
    <property type="protein sequence ID" value="AUP78890.1"/>
    <property type="molecule type" value="Genomic_DNA"/>
</dbReference>
<dbReference type="OrthoDB" id="1522859at2"/>
<feature type="domain" description="TonB C-terminal" evidence="2">
    <location>
        <begin position="199"/>
        <end position="258"/>
    </location>
</feature>
<evidence type="ECO:0000313" key="4">
    <source>
        <dbReference type="Proteomes" id="UP000235826"/>
    </source>
</evidence>
<evidence type="ECO:0000313" key="3">
    <source>
        <dbReference type="EMBL" id="AUP78890.1"/>
    </source>
</evidence>
<evidence type="ECO:0000256" key="1">
    <source>
        <dbReference type="SAM" id="Phobius"/>
    </source>
</evidence>
<reference evidence="3 4" key="1">
    <citation type="submission" date="2018-01" db="EMBL/GenBank/DDBJ databases">
        <title>Complete genome sequence of Flavivirga eckloniae ECD14 isolated from seaweed Ecklonia cava.</title>
        <authorList>
            <person name="Lee J.H."/>
            <person name="Baik K.S."/>
            <person name="Seong C.N."/>
        </authorList>
    </citation>
    <scope>NUCLEOTIDE SEQUENCE [LARGE SCALE GENOMIC DNA]</scope>
    <source>
        <strain evidence="3 4">ECD14</strain>
    </source>
</reference>
<organism evidence="3 4">
    <name type="scientific">Flavivirga eckloniae</name>
    <dbReference type="NCBI Taxonomy" id="1803846"/>
    <lineage>
        <taxon>Bacteria</taxon>
        <taxon>Pseudomonadati</taxon>
        <taxon>Bacteroidota</taxon>
        <taxon>Flavobacteriia</taxon>
        <taxon>Flavobacteriales</taxon>
        <taxon>Flavobacteriaceae</taxon>
        <taxon>Flavivirga</taxon>
    </lineage>
</organism>
<keyword evidence="1" id="KW-1133">Transmembrane helix</keyword>
<proteinExistence type="predicted"/>
<keyword evidence="1" id="KW-0812">Transmembrane</keyword>
<dbReference type="RefSeq" id="WP_102755545.1">
    <property type="nucleotide sequence ID" value="NZ_CP025791.1"/>
</dbReference>
<dbReference type="SUPFAM" id="SSF74653">
    <property type="entry name" value="TolA/TonB C-terminal domain"/>
    <property type="match status" value="1"/>
</dbReference>
<dbReference type="KEGG" id="fek:C1H87_09320"/>